<gene>
    <name evidence="1" type="ORF">JOD01_000879</name>
</gene>
<evidence type="ECO:0000313" key="2">
    <source>
        <dbReference type="Proteomes" id="UP000717624"/>
    </source>
</evidence>
<proteinExistence type="predicted"/>
<accession>A0A938XZI2</accession>
<evidence type="ECO:0000313" key="1">
    <source>
        <dbReference type="EMBL" id="MBM7589281.1"/>
    </source>
</evidence>
<dbReference type="AlphaFoldDB" id="A0A938XZI2"/>
<sequence length="198" mass="22951">MAQRLATNYANAYFTMNEAELEQFVKLFASDNIKVEVKICDNGDRDIFIPDQSGEIQLTFQREGQRYICESSYVITDLRLANAMRKAMKAFKGHGIVHRIYDSFTVVYHYDEGSVVSIHEVTDDENVPIFENQSQNIAAELEQMYRNTSSEDEIALIREEANKWLDLRNWTKKAAPEKVATIDTRLRILARRLFELEA</sequence>
<comment type="caution">
    <text evidence="1">The sequence shown here is derived from an EMBL/GenBank/DDBJ whole genome shotgun (WGS) entry which is preliminary data.</text>
</comment>
<dbReference type="RefSeq" id="WP_204517010.1">
    <property type="nucleotide sequence ID" value="NZ_BAABIN010000015.1"/>
</dbReference>
<keyword evidence="2" id="KW-1185">Reference proteome</keyword>
<reference evidence="1" key="1">
    <citation type="submission" date="2021-01" db="EMBL/GenBank/DDBJ databases">
        <title>Genomic Encyclopedia of Type Strains, Phase IV (KMG-IV): sequencing the most valuable type-strain genomes for metagenomic binning, comparative biology and taxonomic classification.</title>
        <authorList>
            <person name="Goeker M."/>
        </authorList>
    </citation>
    <scope>NUCLEOTIDE SEQUENCE</scope>
    <source>
        <strain evidence="1">DSM 25523</strain>
    </source>
</reference>
<organism evidence="1 2">
    <name type="scientific">Brevibacillus fulvus</name>
    <dbReference type="NCBI Taxonomy" id="1125967"/>
    <lineage>
        <taxon>Bacteria</taxon>
        <taxon>Bacillati</taxon>
        <taxon>Bacillota</taxon>
        <taxon>Bacilli</taxon>
        <taxon>Bacillales</taxon>
        <taxon>Paenibacillaceae</taxon>
        <taxon>Brevibacillus</taxon>
    </lineage>
</organism>
<dbReference type="EMBL" id="JAFBEB010000002">
    <property type="protein sequence ID" value="MBM7589281.1"/>
    <property type="molecule type" value="Genomic_DNA"/>
</dbReference>
<evidence type="ECO:0008006" key="3">
    <source>
        <dbReference type="Google" id="ProtNLM"/>
    </source>
</evidence>
<protein>
    <recommendedName>
        <fullName evidence="3">Non-ribosomal peptide synthetase module</fullName>
    </recommendedName>
</protein>
<name>A0A938XZI2_9BACL</name>
<dbReference type="Proteomes" id="UP000717624">
    <property type="component" value="Unassembled WGS sequence"/>
</dbReference>